<dbReference type="PANTHER" id="PTHR11878">
    <property type="entry name" value="SODIUM/CALCIUM EXCHANGER"/>
    <property type="match status" value="1"/>
</dbReference>
<dbReference type="Gene3D" id="3.40.390.10">
    <property type="entry name" value="Collagenase (Catalytic Domain)"/>
    <property type="match status" value="1"/>
</dbReference>
<keyword evidence="1" id="KW-0732">Signal</keyword>
<feature type="domain" description="Calx-beta" evidence="5">
    <location>
        <begin position="783"/>
        <end position="859"/>
    </location>
</feature>
<dbReference type="Gene3D" id="2.60.40.2030">
    <property type="match status" value="2"/>
</dbReference>
<accession>A0ABM7Q6N7</accession>
<name>A0ABM7Q6N7_9GAMM</name>
<sequence length="889" mass="94607">MLRMMRWKGTALWAGVFACVGIVGWGLGHRNEAPVRAGTGEIVATSSSRPALRVPALTTPRAPQRIALDASLARRALHDGELRVTLADGDSYPVRIERQETDAHGHWSLVGRVQTPFGAQPMVLTFGGDAVFGVLPTPDGRTMQVTTGPGGVVSIAPSGGMVPEGKPGLDVAPDFLVPPRDPSPEPPRAVVDGVRPDARGRTRLVGDAPISVVTPVISTAAAPPETTPVQIDVLAFYSPDLVTKRGSVSAVQTEMANLFAVANQSHVDSGSRVRLNAVGVQQLAVPDTDTNSKILNDMSYGRVPGVDLEAMRDSYGADLVTLVRPYHDFDGSCGIAWLGGAELARSSNLAATYAYSVVDVDPCWANTLAHELAHLMGSMHDRGTATSYEGDLSHGAYVYSFGRATPEFATIMAYAHGQPSIPFFSNPASTRCAGQPCGLPDDTDNVQSLNRMAPSIAAFRGPPNTLSIADVEMLEAADGTRTGWVPIRLSAKAPVGGVTVQVSVTGGTATPGVDYTTPYASSIVIEEGQREATFAFEVLADDAIEPDETVLLHIATSSGYAIHDADAVVTIANDDPRPSVKGRVVFPANVTPPATSFDLTVTGIGDNPWSSAVLRVAPPDFRYSIPASPGAPLVIQPSMAATFVTPRARFNEVLRDTAYDLRAERGVVVTGRLRAPPGMALPTGPVQLTLRDGVVNHMVEHPVAVSPPDFSYSWRVVTGGALHVMMPDALPVAGNAKPFLPYSYYLFDLRQDTTFDVQLSTLPTLRWCCGNWSMEAPTSEYHGYFFVSAYLSAPAPVGGTTFHYRLVDGTAHAGEDFDAESGTVTIPEGQQFVQFSAPHILGDDKREGSEYFDFEVDQASGASLPVTRIRMWIVESRRTGGALRPDPAQ</sequence>
<keyword evidence="2" id="KW-0677">Repeat</keyword>
<evidence type="ECO:0000313" key="7">
    <source>
        <dbReference type="Proteomes" id="UP000681317"/>
    </source>
</evidence>
<dbReference type="InterPro" id="IPR038081">
    <property type="entry name" value="CalX-like_sf"/>
</dbReference>
<dbReference type="SUPFAM" id="SSF141072">
    <property type="entry name" value="CalX-like"/>
    <property type="match status" value="2"/>
</dbReference>
<dbReference type="InterPro" id="IPR051171">
    <property type="entry name" value="CaCA"/>
</dbReference>
<dbReference type="PANTHER" id="PTHR11878:SF65">
    <property type="entry name" value="NA_CA-EXCHANGE PROTEIN, ISOFORM G"/>
    <property type="match status" value="1"/>
</dbReference>
<evidence type="ECO:0000313" key="6">
    <source>
        <dbReference type="EMBL" id="BCT92988.1"/>
    </source>
</evidence>
<dbReference type="EMBL" id="AP024545">
    <property type="protein sequence ID" value="BCT92988.1"/>
    <property type="molecule type" value="Genomic_DNA"/>
</dbReference>
<evidence type="ECO:0000256" key="2">
    <source>
        <dbReference type="ARBA" id="ARBA00022737"/>
    </source>
</evidence>
<protein>
    <recommendedName>
        <fullName evidence="5">Calx-beta domain-containing protein</fullName>
    </recommendedName>
</protein>
<keyword evidence="4" id="KW-0406">Ion transport</keyword>
<gene>
    <name evidence="6" type="ORF">LYSCAS_20120</name>
</gene>
<keyword evidence="7" id="KW-1185">Reference proteome</keyword>
<organism evidence="6 7">
    <name type="scientific">Noviluteimonas caseinilytica</name>
    <dbReference type="NCBI Taxonomy" id="2675101"/>
    <lineage>
        <taxon>Bacteria</taxon>
        <taxon>Pseudomonadati</taxon>
        <taxon>Pseudomonadota</taxon>
        <taxon>Gammaproteobacteria</taxon>
        <taxon>Lysobacterales</taxon>
        <taxon>Lysobacteraceae</taxon>
        <taxon>Noviluteimonas</taxon>
    </lineage>
</organism>
<keyword evidence="3" id="KW-0106">Calcium</keyword>
<evidence type="ECO:0000256" key="3">
    <source>
        <dbReference type="ARBA" id="ARBA00022837"/>
    </source>
</evidence>
<reference evidence="6 7" key="1">
    <citation type="submission" date="2021-03" db="EMBL/GenBank/DDBJ databases">
        <title>Complete Genome Sequences of Two Lysobacter Strains Isolated from Sea Water (Lysobacter caseinilyticus) and Soil (Lysobacter helvus) in South Korea.</title>
        <authorList>
            <person name="Watanabe Y."/>
            <person name="Arakawa K."/>
        </authorList>
    </citation>
    <scope>NUCLEOTIDE SEQUENCE [LARGE SCALE GENOMIC DNA]</scope>
    <source>
        <strain evidence="6 7">KVB24</strain>
    </source>
</reference>
<feature type="domain" description="Calx-beta" evidence="5">
    <location>
        <begin position="485"/>
        <end position="574"/>
    </location>
</feature>
<dbReference type="Proteomes" id="UP000681317">
    <property type="component" value="Chromosome"/>
</dbReference>
<dbReference type="InterPro" id="IPR003644">
    <property type="entry name" value="Calx_beta"/>
</dbReference>
<keyword evidence="4" id="KW-0813">Transport</keyword>
<evidence type="ECO:0000256" key="1">
    <source>
        <dbReference type="ARBA" id="ARBA00022729"/>
    </source>
</evidence>
<dbReference type="SUPFAM" id="SSF55486">
    <property type="entry name" value="Metalloproteases ('zincins'), catalytic domain"/>
    <property type="match status" value="1"/>
</dbReference>
<dbReference type="PROSITE" id="PS51257">
    <property type="entry name" value="PROKAR_LIPOPROTEIN"/>
    <property type="match status" value="1"/>
</dbReference>
<dbReference type="Pfam" id="PF13583">
    <property type="entry name" value="Reprolysin_4"/>
    <property type="match status" value="1"/>
</dbReference>
<dbReference type="InterPro" id="IPR024079">
    <property type="entry name" value="MetalloPept_cat_dom_sf"/>
</dbReference>
<proteinExistence type="predicted"/>
<dbReference type="Pfam" id="PF03160">
    <property type="entry name" value="Calx-beta"/>
    <property type="match status" value="2"/>
</dbReference>
<evidence type="ECO:0000256" key="4">
    <source>
        <dbReference type="ARBA" id="ARBA00023065"/>
    </source>
</evidence>
<evidence type="ECO:0000259" key="5">
    <source>
        <dbReference type="Pfam" id="PF03160"/>
    </source>
</evidence>